<dbReference type="InterPro" id="IPR052514">
    <property type="entry name" value="SAM-dependent_MTase"/>
</dbReference>
<dbReference type="GO" id="GO:0008168">
    <property type="term" value="F:methyltransferase activity"/>
    <property type="evidence" value="ECO:0007669"/>
    <property type="project" value="UniProtKB-KW"/>
</dbReference>
<reference evidence="2 3" key="1">
    <citation type="submission" date="2017-04" db="EMBL/GenBank/DDBJ databases">
        <authorList>
            <person name="Varghese N."/>
            <person name="Submissions S."/>
        </authorList>
    </citation>
    <scope>NUCLEOTIDE SEQUENCE [LARGE SCALE GENOMIC DNA]</scope>
    <source>
        <strain evidence="2 3">DSM 9789</strain>
    </source>
</reference>
<dbReference type="PANTHER" id="PTHR34203:SF15">
    <property type="entry name" value="SLL1173 PROTEIN"/>
    <property type="match status" value="1"/>
</dbReference>
<dbReference type="CDD" id="cd02440">
    <property type="entry name" value="AdoMet_MTases"/>
    <property type="match status" value="1"/>
</dbReference>
<gene>
    <name evidence="2" type="ORF">SAMN02745355_0715</name>
</gene>
<dbReference type="InterPro" id="IPR029063">
    <property type="entry name" value="SAM-dependent_MTases_sf"/>
</dbReference>
<dbReference type="InterPro" id="IPR006342">
    <property type="entry name" value="FkbM_mtfrase"/>
</dbReference>
<dbReference type="RefSeq" id="WP_084272672.1">
    <property type="nucleotide sequence ID" value="NZ_FWYE01000001.1"/>
</dbReference>
<dbReference type="NCBIfam" id="TIGR01444">
    <property type="entry name" value="fkbM_fam"/>
    <property type="match status" value="1"/>
</dbReference>
<dbReference type="EMBL" id="FWYE01000001">
    <property type="protein sequence ID" value="SMD30803.1"/>
    <property type="molecule type" value="Genomic_DNA"/>
</dbReference>
<keyword evidence="2" id="KW-0808">Transferase</keyword>
<evidence type="ECO:0000259" key="1">
    <source>
        <dbReference type="Pfam" id="PF05050"/>
    </source>
</evidence>
<dbReference type="SUPFAM" id="SSF53335">
    <property type="entry name" value="S-adenosyl-L-methionine-dependent methyltransferases"/>
    <property type="match status" value="1"/>
</dbReference>
<keyword evidence="2" id="KW-0489">Methyltransferase</keyword>
<proteinExistence type="predicted"/>
<dbReference type="PANTHER" id="PTHR34203">
    <property type="entry name" value="METHYLTRANSFERASE, FKBM FAMILY PROTEIN"/>
    <property type="match status" value="1"/>
</dbReference>
<name>A0A8G2FWK7_PICTO</name>
<sequence>MTGLSLALKEMRENKVLIKYMLKAIIKSRFSILFNMKYDDAINMLFSKDLINIFGIEIIDDKLRFKFNGNYVYFYYNDLRNEGARLVENFIIRQYSKLNVNGKNVIDIGGYIGDSAIYFSLMGARHVFAYEPFPSSYKRALKNIELNNIKNISFCNAAVTDKKGTIKIRDSDSPYEELMPDGDIEIKAITLNEISCNKNNLVLKMDCEGCERKVIYSDLSKFDEIFIEYDFGYDYIIKRLKQFGFHYKMISRPYRINNRITGSIYAFK</sequence>
<accession>A0A8G2FWK7</accession>
<dbReference type="Gene3D" id="3.40.50.150">
    <property type="entry name" value="Vaccinia Virus protein VP39"/>
    <property type="match status" value="1"/>
</dbReference>
<dbReference type="Pfam" id="PF05050">
    <property type="entry name" value="Methyltransf_21"/>
    <property type="match status" value="1"/>
</dbReference>
<evidence type="ECO:0000313" key="2">
    <source>
        <dbReference type="EMBL" id="SMD30803.1"/>
    </source>
</evidence>
<organism evidence="2 3">
    <name type="scientific">Picrophilus torridus (strain ATCC 700027 / DSM 9790 / JCM 10055 / NBRC 100828 / KAW 2/3)</name>
    <dbReference type="NCBI Taxonomy" id="1122961"/>
    <lineage>
        <taxon>Archaea</taxon>
        <taxon>Methanobacteriati</taxon>
        <taxon>Thermoplasmatota</taxon>
        <taxon>Thermoplasmata</taxon>
        <taxon>Thermoplasmatales</taxon>
        <taxon>Picrophilaceae</taxon>
        <taxon>Picrophilus</taxon>
    </lineage>
</organism>
<dbReference type="GO" id="GO:0032259">
    <property type="term" value="P:methylation"/>
    <property type="evidence" value="ECO:0007669"/>
    <property type="project" value="UniProtKB-KW"/>
</dbReference>
<evidence type="ECO:0000313" key="3">
    <source>
        <dbReference type="Proteomes" id="UP000192315"/>
    </source>
</evidence>
<protein>
    <submittedName>
        <fullName evidence="2">Methyltransferase, FkbM family</fullName>
    </submittedName>
</protein>
<feature type="domain" description="Methyltransferase FkbM" evidence="1">
    <location>
        <begin position="107"/>
        <end position="246"/>
    </location>
</feature>
<dbReference type="Proteomes" id="UP000192315">
    <property type="component" value="Unassembled WGS sequence"/>
</dbReference>
<dbReference type="AlphaFoldDB" id="A0A8G2FWK7"/>
<comment type="caution">
    <text evidence="2">The sequence shown here is derived from an EMBL/GenBank/DDBJ whole genome shotgun (WGS) entry which is preliminary data.</text>
</comment>
<keyword evidence="3" id="KW-1185">Reference proteome</keyword>